<protein>
    <submittedName>
        <fullName evidence="1">Putative acetyltransferase</fullName>
    </submittedName>
</protein>
<dbReference type="EMBL" id="BK016009">
    <property type="protein sequence ID" value="DAF89391.1"/>
    <property type="molecule type" value="Genomic_DNA"/>
</dbReference>
<accession>A0A8S5U4L3</accession>
<evidence type="ECO:0000313" key="1">
    <source>
        <dbReference type="EMBL" id="DAF89391.1"/>
    </source>
</evidence>
<proteinExistence type="predicted"/>
<sequence length="133" mass="15030">MWELRHNNSLCEKFGDKDCVWMTISDLNKTKNIAYFYTEDGDFVGAVAFVLNTNFAWWADNLRVLEEVFVVSMNPKYAGFGRIAAQFLKDMGDVNDCAFVYAGAFLGKNNSYTKVGYSKSYPTFVYMGGAEDA</sequence>
<reference evidence="1" key="1">
    <citation type="journal article" date="2021" name="Proc. Natl. Acad. Sci. U.S.A.">
        <title>A Catalog of Tens of Thousands of Viruses from Human Metagenomes Reveals Hidden Associations with Chronic Diseases.</title>
        <authorList>
            <person name="Tisza M.J."/>
            <person name="Buck C.B."/>
        </authorList>
    </citation>
    <scope>NUCLEOTIDE SEQUENCE</scope>
    <source>
        <strain evidence="1">Ct2KA10</strain>
    </source>
</reference>
<name>A0A8S5U4L3_9CAUD</name>
<organism evidence="1">
    <name type="scientific">Caudovirales sp. ct2KA10</name>
    <dbReference type="NCBI Taxonomy" id="2825757"/>
    <lineage>
        <taxon>Viruses</taxon>
        <taxon>Duplodnaviria</taxon>
        <taxon>Heunggongvirae</taxon>
        <taxon>Uroviricota</taxon>
        <taxon>Caudoviricetes</taxon>
    </lineage>
</organism>